<dbReference type="GO" id="GO:0016052">
    <property type="term" value="P:carbohydrate catabolic process"/>
    <property type="evidence" value="ECO:0007669"/>
    <property type="project" value="TreeGrafter"/>
</dbReference>
<keyword evidence="3" id="KW-0378">Hydrolase</keyword>
<dbReference type="CAZy" id="GH25">
    <property type="family name" value="Glycoside Hydrolase Family 25"/>
</dbReference>
<dbReference type="Pfam" id="PF01183">
    <property type="entry name" value="Glyco_hydro_25"/>
    <property type="match status" value="1"/>
</dbReference>
<dbReference type="PANTHER" id="PTHR34135:SF2">
    <property type="entry name" value="LYSOZYME"/>
    <property type="match status" value="1"/>
</dbReference>
<accession>A5KMU4</accession>
<dbReference type="AlphaFoldDB" id="A5KMU4"/>
<gene>
    <name evidence="3" type="ORF">RUMTOR_01567</name>
</gene>
<dbReference type="PROSITE" id="PS51904">
    <property type="entry name" value="GLYCOSYL_HYDROL_F25_2"/>
    <property type="match status" value="1"/>
</dbReference>
<dbReference type="InterPro" id="IPR002053">
    <property type="entry name" value="Glyco_hydro_25"/>
</dbReference>
<dbReference type="SUPFAM" id="SSF51445">
    <property type="entry name" value="(Trans)glycosidases"/>
    <property type="match status" value="1"/>
</dbReference>
<feature type="region of interest" description="Disordered" evidence="2">
    <location>
        <begin position="1"/>
        <end position="20"/>
    </location>
</feature>
<dbReference type="InterPro" id="IPR017853">
    <property type="entry name" value="GH"/>
</dbReference>
<sequence>MNRKERGVSMDRFKKKTDENGERTSLKIKISMRKTAKMIAVVSCTILMLAACSPKKEVISQSVTGNEDKTYDSGEWIVQKNGSLIQNAGGNQDGEKKRYCFQDVEENRYEAPLLSDVPKCTYDFSDLKTDEQTGYKSYQDPETGAKAKLGIDVSEFQGEVIDWKQVKESGVEFVMVRLGYRAYGESGSLVLDAMYEQNVKNALEAGLQVGVYFFSQAVSPAEAVEEAEFVLEHLKHYNITGPVVFDTEEIKWDSARTDGNTRQDFTNYCKVFCDTIEHAGYDPMIYANLKWMTFTLDMEQLTEYDFWYADYHETPQCPYEYKIWQYSETGAVPGITGNVDLNLWFQED</sequence>
<evidence type="ECO:0000256" key="1">
    <source>
        <dbReference type="ARBA" id="ARBA00010646"/>
    </source>
</evidence>
<comment type="similarity">
    <text evidence="1">Belongs to the glycosyl hydrolase 25 family.</text>
</comment>
<dbReference type="CDD" id="cd06414">
    <property type="entry name" value="GH25_LytC-like"/>
    <property type="match status" value="1"/>
</dbReference>
<dbReference type="Proteomes" id="UP000003577">
    <property type="component" value="Unassembled WGS sequence"/>
</dbReference>
<dbReference type="PANTHER" id="PTHR34135">
    <property type="entry name" value="LYSOZYME"/>
    <property type="match status" value="1"/>
</dbReference>
<evidence type="ECO:0000256" key="2">
    <source>
        <dbReference type="SAM" id="MobiDB-lite"/>
    </source>
</evidence>
<dbReference type="HOGENOM" id="CLU_044973_8_0_9"/>
<dbReference type="EMBL" id="AAVP02000006">
    <property type="protein sequence ID" value="EDK24313.1"/>
    <property type="molecule type" value="Genomic_DNA"/>
</dbReference>
<comment type="caution">
    <text evidence="3">The sequence shown here is derived from an EMBL/GenBank/DDBJ whole genome shotgun (WGS) entry which is preliminary data.</text>
</comment>
<protein>
    <submittedName>
        <fullName evidence="3">Glycosyl hydrolase family 25</fullName>
    </submittedName>
</protein>
<reference evidence="3 4" key="2">
    <citation type="submission" date="2007-04" db="EMBL/GenBank/DDBJ databases">
        <title>Draft genome sequence of Ruminococcus torques (ATCC 27756).</title>
        <authorList>
            <person name="Sudarsanam P."/>
            <person name="Ley R."/>
            <person name="Guruge J."/>
            <person name="Turnbaugh P.J."/>
            <person name="Mahowald M."/>
            <person name="Liep D."/>
            <person name="Gordon J."/>
        </authorList>
    </citation>
    <scope>NUCLEOTIDE SEQUENCE [LARGE SCALE GENOMIC DNA]</scope>
    <source>
        <strain evidence="3 4">ATCC 27756</strain>
    </source>
</reference>
<dbReference type="GO" id="GO:0016998">
    <property type="term" value="P:cell wall macromolecule catabolic process"/>
    <property type="evidence" value="ECO:0007669"/>
    <property type="project" value="InterPro"/>
</dbReference>
<name>A5KMU4_9FIRM</name>
<reference evidence="3 4" key="1">
    <citation type="submission" date="2007-03" db="EMBL/GenBank/DDBJ databases">
        <authorList>
            <person name="Fulton L."/>
            <person name="Clifton S."/>
            <person name="Fulton B."/>
            <person name="Xu J."/>
            <person name="Minx P."/>
            <person name="Pepin K.H."/>
            <person name="Johnson M."/>
            <person name="Thiruvilangam P."/>
            <person name="Bhonagiri V."/>
            <person name="Nash W.E."/>
            <person name="Mardis E.R."/>
            <person name="Wilson R.K."/>
        </authorList>
    </citation>
    <scope>NUCLEOTIDE SEQUENCE [LARGE SCALE GENOMIC DNA]</scope>
    <source>
        <strain evidence="3 4">ATCC 27756</strain>
    </source>
</reference>
<organism evidence="3 4">
    <name type="scientific">[Ruminococcus] torques ATCC 27756</name>
    <dbReference type="NCBI Taxonomy" id="411460"/>
    <lineage>
        <taxon>Bacteria</taxon>
        <taxon>Bacillati</taxon>
        <taxon>Bacillota</taxon>
        <taxon>Clostridia</taxon>
        <taxon>Lachnospirales</taxon>
        <taxon>Lachnospiraceae</taxon>
        <taxon>Mediterraneibacter</taxon>
    </lineage>
</organism>
<proteinExistence type="inferred from homology"/>
<dbReference type="GO" id="GO:0009253">
    <property type="term" value="P:peptidoglycan catabolic process"/>
    <property type="evidence" value="ECO:0007669"/>
    <property type="project" value="InterPro"/>
</dbReference>
<dbReference type="Gene3D" id="3.20.20.80">
    <property type="entry name" value="Glycosidases"/>
    <property type="match status" value="1"/>
</dbReference>
<evidence type="ECO:0000313" key="4">
    <source>
        <dbReference type="Proteomes" id="UP000003577"/>
    </source>
</evidence>
<dbReference type="PaxDb" id="411460-RUMTOR_01567"/>
<dbReference type="GO" id="GO:0003796">
    <property type="term" value="F:lysozyme activity"/>
    <property type="evidence" value="ECO:0007669"/>
    <property type="project" value="InterPro"/>
</dbReference>
<evidence type="ECO:0000313" key="3">
    <source>
        <dbReference type="EMBL" id="EDK24313.1"/>
    </source>
</evidence>